<accession>A0A160P4Y1</accession>
<dbReference type="EMBL" id="AP017424">
    <property type="protein sequence ID" value="BAU86046.1"/>
    <property type="molecule type" value="Genomic_DNA"/>
</dbReference>
<dbReference type="Pfam" id="PF19379">
    <property type="entry name" value="DUF5954"/>
    <property type="match status" value="1"/>
</dbReference>
<organism evidence="2 3">
    <name type="scientific">Streptomyces laurentii</name>
    <dbReference type="NCBI Taxonomy" id="39478"/>
    <lineage>
        <taxon>Bacteria</taxon>
        <taxon>Bacillati</taxon>
        <taxon>Actinomycetota</taxon>
        <taxon>Actinomycetes</taxon>
        <taxon>Kitasatosporales</taxon>
        <taxon>Streptomycetaceae</taxon>
        <taxon>Streptomyces</taxon>
    </lineage>
</organism>
<feature type="compositionally biased region" description="Basic and acidic residues" evidence="1">
    <location>
        <begin position="310"/>
        <end position="324"/>
    </location>
</feature>
<dbReference type="KEGG" id="slau:SLA_5164"/>
<proteinExistence type="predicted"/>
<evidence type="ECO:0000313" key="3">
    <source>
        <dbReference type="Proteomes" id="UP000217676"/>
    </source>
</evidence>
<evidence type="ECO:0008006" key="4">
    <source>
        <dbReference type="Google" id="ProtNLM"/>
    </source>
</evidence>
<dbReference type="AlphaFoldDB" id="A0A160P4Y1"/>
<evidence type="ECO:0000256" key="1">
    <source>
        <dbReference type="SAM" id="MobiDB-lite"/>
    </source>
</evidence>
<dbReference type="Proteomes" id="UP000217676">
    <property type="component" value="Chromosome"/>
</dbReference>
<reference evidence="2 3" key="1">
    <citation type="journal article" date="2016" name="Genome Announc.">
        <title>Complete Genome Sequence of Thiostrepton-Producing Streptomyces laurentii ATCC 31255.</title>
        <authorList>
            <person name="Doi K."/>
            <person name="Fujino Y."/>
            <person name="Nagayoshi Y."/>
            <person name="Ohshima T."/>
            <person name="Ogata S."/>
        </authorList>
    </citation>
    <scope>NUCLEOTIDE SEQUENCE [LARGE SCALE GENOMIC DNA]</scope>
    <source>
        <strain evidence="2 3">ATCC 31255</strain>
    </source>
</reference>
<evidence type="ECO:0000313" key="2">
    <source>
        <dbReference type="EMBL" id="BAU86046.1"/>
    </source>
</evidence>
<name>A0A160P4Y1_STRLU</name>
<keyword evidence="3" id="KW-1185">Reference proteome</keyword>
<sequence length="336" mass="38784">MNDDWKSRIEHARDQLIQEADPVAWVSERDAMERFLRYPSLSVRGALFGVAVHREDAWRLVSPLRDATPQASRDSLHSMLWFRAKDDTDVPAERRELLATVAVLEKEPIDEVEVLGEQFRVVRGDELARSGREGLEPPRPTDVEPLVRSWDLGRTRSPSPDLDFALDPGREIRPMAEALRLWLREFTYDRENYPDDVCADSERAVRTHPEVVLMPTTFGVVEKRGAAWEPQGSLMTTPHDARAFLYAMLNELWPMIYEFDEKKRKRYARAAEEFRALGRSDELAFDGRLFHVCRTERMIRFGAEGPEGPRPSDVDDTEPMKMHPTMDEHGVIHYDA</sequence>
<dbReference type="InterPro" id="IPR045998">
    <property type="entry name" value="DUF5954"/>
</dbReference>
<gene>
    <name evidence="2" type="ORF">SLA_5164</name>
</gene>
<feature type="region of interest" description="Disordered" evidence="1">
    <location>
        <begin position="302"/>
        <end position="324"/>
    </location>
</feature>
<protein>
    <recommendedName>
        <fullName evidence="4">LigA protein</fullName>
    </recommendedName>
</protein>